<evidence type="ECO:0000313" key="3">
    <source>
        <dbReference type="Proteomes" id="UP000260529"/>
    </source>
</evidence>
<evidence type="ECO:0000256" key="1">
    <source>
        <dbReference type="SAM" id="MobiDB-lite"/>
    </source>
</evidence>
<evidence type="ECO:0000313" key="2">
    <source>
        <dbReference type="EMBL" id="AXF51445.1"/>
    </source>
</evidence>
<dbReference type="Proteomes" id="UP000260529">
    <property type="component" value="Segment"/>
</dbReference>
<reference evidence="3" key="1">
    <citation type="submission" date="2018-06" db="EMBL/GenBank/DDBJ databases">
        <authorList>
            <person name="Sharma R."/>
            <person name="Hughes J."/>
            <person name="Breakwell D.P."/>
            <person name="Hope S."/>
            <person name="Grose J.H."/>
        </authorList>
    </citation>
    <scope>NUCLEOTIDE SEQUENCE [LARGE SCALE GENOMIC DNA]</scope>
</reference>
<gene>
    <name evidence="2" type="ORF">PAVTOK_17</name>
</gene>
<accession>A0A345BLX4</accession>
<name>A0A345BLX4_9CAUD</name>
<protein>
    <submittedName>
        <fullName evidence="2">Uncharacterized protein</fullName>
    </submittedName>
</protein>
<proteinExistence type="predicted"/>
<feature type="region of interest" description="Disordered" evidence="1">
    <location>
        <begin position="90"/>
        <end position="111"/>
    </location>
</feature>
<organism evidence="2 3">
    <name type="scientific">Erwinia phage Pavtok</name>
    <dbReference type="NCBI Taxonomy" id="2267655"/>
    <lineage>
        <taxon>Viruses</taxon>
        <taxon>Duplodnaviria</taxon>
        <taxon>Heunggongvirae</taxon>
        <taxon>Uroviricota</taxon>
        <taxon>Caudoviricetes</taxon>
        <taxon>Pavtokvirus</taxon>
        <taxon>Pavtokvirus pavtok</taxon>
    </lineage>
</organism>
<keyword evidence="3" id="KW-1185">Reference proteome</keyword>
<dbReference type="EMBL" id="MH426726">
    <property type="protein sequence ID" value="AXF51445.1"/>
    <property type="molecule type" value="Genomic_DNA"/>
</dbReference>
<sequence length="111" mass="12020">MSITIKRDINLSTTYGDTGITLEQESRSVEFTYQVSGIENFDGATCTAVFKTTIDGKPTSEQFRLTFAYTGTGSPMELAEPALQAFLDRAPQVTEDGQTAPETAPEVLSKS</sequence>